<name>A0AAV1KJ26_9NEOP</name>
<comment type="caution">
    <text evidence="1">The sequence shown here is derived from an EMBL/GenBank/DDBJ whole genome shotgun (WGS) entry which is preliminary data.</text>
</comment>
<evidence type="ECO:0000313" key="1">
    <source>
        <dbReference type="EMBL" id="CAK1582132.1"/>
    </source>
</evidence>
<accession>A0AAV1KJ26</accession>
<dbReference type="EMBL" id="CAVLGL010000035">
    <property type="protein sequence ID" value="CAK1582132.1"/>
    <property type="molecule type" value="Genomic_DNA"/>
</dbReference>
<protein>
    <submittedName>
        <fullName evidence="1">Uncharacterized protein</fullName>
    </submittedName>
</protein>
<reference evidence="1 2" key="1">
    <citation type="submission" date="2023-11" db="EMBL/GenBank/DDBJ databases">
        <authorList>
            <person name="Hedman E."/>
            <person name="Englund M."/>
            <person name="Stromberg M."/>
            <person name="Nyberg Akerstrom W."/>
            <person name="Nylinder S."/>
            <person name="Jareborg N."/>
            <person name="Kallberg Y."/>
            <person name="Kronander E."/>
        </authorList>
    </citation>
    <scope>NUCLEOTIDE SEQUENCE [LARGE SCALE GENOMIC DNA]</scope>
</reference>
<evidence type="ECO:0000313" key="2">
    <source>
        <dbReference type="Proteomes" id="UP001314205"/>
    </source>
</evidence>
<gene>
    <name evidence="1" type="ORF">PARMNEM_LOCUS3708</name>
</gene>
<proteinExistence type="predicted"/>
<dbReference type="Proteomes" id="UP001314205">
    <property type="component" value="Unassembled WGS sequence"/>
</dbReference>
<sequence>MKIDYYIYYIILLFFRDICEQLLHMLQPNNTGSSNGPRKVLDAPIHLASMTTTNNETDDLKSIWLQTRDDNFVSKTYPLVKKMLNTKLIKNTHNACALVPFTVHLELSTQVHCCT</sequence>
<dbReference type="AlphaFoldDB" id="A0AAV1KJ26"/>
<organism evidence="1 2">
    <name type="scientific">Parnassius mnemosyne</name>
    <name type="common">clouded apollo</name>
    <dbReference type="NCBI Taxonomy" id="213953"/>
    <lineage>
        <taxon>Eukaryota</taxon>
        <taxon>Metazoa</taxon>
        <taxon>Ecdysozoa</taxon>
        <taxon>Arthropoda</taxon>
        <taxon>Hexapoda</taxon>
        <taxon>Insecta</taxon>
        <taxon>Pterygota</taxon>
        <taxon>Neoptera</taxon>
        <taxon>Endopterygota</taxon>
        <taxon>Lepidoptera</taxon>
        <taxon>Glossata</taxon>
        <taxon>Ditrysia</taxon>
        <taxon>Papilionoidea</taxon>
        <taxon>Papilionidae</taxon>
        <taxon>Parnassiinae</taxon>
        <taxon>Parnassini</taxon>
        <taxon>Parnassius</taxon>
        <taxon>Driopa</taxon>
    </lineage>
</organism>
<keyword evidence="2" id="KW-1185">Reference proteome</keyword>